<protein>
    <recommendedName>
        <fullName evidence="3">Glycosyl transferase family 8</fullName>
    </recommendedName>
</protein>
<sequence length="276" mass="30294">MTAIYLCFDDGALALARACLNSLACNAPGHPPLLVDYRGRDAGMLRLLAARGATCLPPAAPPEFTAHLRVSRGRDCARHRFGLWRRAFDGYGTILHLDADMLVLGPLDRPLAAETPFFVANHEADPAVRILAPQFRDDAVLNTLLAEDGLAYPDGPDDMANAGLFALPPAWRSRAHLALLARLAQRYAPYLAYADQSLLSLWLLVQGLRPSGAFAYNFQTPFLTDPTVGVGWGDIRVLHFSSPRKPDTGAFARWDRAGPDRARIAALFCRYRDMEP</sequence>
<comment type="caution">
    <text evidence="1">The sequence shown here is derived from an EMBL/GenBank/DDBJ whole genome shotgun (WGS) entry which is preliminary data.</text>
</comment>
<organism evidence="1 2">
    <name type="scientific">Rhodovulum strictum</name>
    <dbReference type="NCBI Taxonomy" id="58314"/>
    <lineage>
        <taxon>Bacteria</taxon>
        <taxon>Pseudomonadati</taxon>
        <taxon>Pseudomonadota</taxon>
        <taxon>Alphaproteobacteria</taxon>
        <taxon>Rhodobacterales</taxon>
        <taxon>Paracoccaceae</taxon>
        <taxon>Rhodovulum</taxon>
    </lineage>
</organism>
<evidence type="ECO:0000313" key="2">
    <source>
        <dbReference type="Proteomes" id="UP000466730"/>
    </source>
</evidence>
<evidence type="ECO:0000313" key="1">
    <source>
        <dbReference type="EMBL" id="MRH20707.1"/>
    </source>
</evidence>
<accession>A0A844BL38</accession>
<dbReference type="Gene3D" id="3.90.550.10">
    <property type="entry name" value="Spore Coat Polysaccharide Biosynthesis Protein SpsA, Chain A"/>
    <property type="match status" value="1"/>
</dbReference>
<dbReference type="RefSeq" id="WP_153748012.1">
    <property type="nucleotide sequence ID" value="NZ_BAAADI010000049.1"/>
</dbReference>
<evidence type="ECO:0008006" key="3">
    <source>
        <dbReference type="Google" id="ProtNLM"/>
    </source>
</evidence>
<dbReference type="OrthoDB" id="5672604at2"/>
<dbReference type="Proteomes" id="UP000466730">
    <property type="component" value="Unassembled WGS sequence"/>
</dbReference>
<dbReference type="SUPFAM" id="SSF53448">
    <property type="entry name" value="Nucleotide-diphospho-sugar transferases"/>
    <property type="match status" value="1"/>
</dbReference>
<dbReference type="InterPro" id="IPR029044">
    <property type="entry name" value="Nucleotide-diphossugar_trans"/>
</dbReference>
<proteinExistence type="predicted"/>
<gene>
    <name evidence="1" type="ORF">GH815_06855</name>
</gene>
<name>A0A844BL38_9RHOB</name>
<dbReference type="EMBL" id="WJPO01000007">
    <property type="protein sequence ID" value="MRH20707.1"/>
    <property type="molecule type" value="Genomic_DNA"/>
</dbReference>
<dbReference type="AlphaFoldDB" id="A0A844BL38"/>
<keyword evidence="2" id="KW-1185">Reference proteome</keyword>
<reference evidence="1 2" key="1">
    <citation type="submission" date="2019-11" db="EMBL/GenBank/DDBJ databases">
        <title>Draft Whole-Genome sequence of the marine photosynthetic bacterium Rhodovulum strictum DSM 11289.</title>
        <authorList>
            <person name="Kyndt J.A."/>
            <person name="Meyer T.E."/>
        </authorList>
    </citation>
    <scope>NUCLEOTIDE SEQUENCE [LARGE SCALE GENOMIC DNA]</scope>
    <source>
        <strain evidence="1 2">DSM 11289</strain>
    </source>
</reference>